<feature type="non-terminal residue" evidence="1">
    <location>
        <position position="105"/>
    </location>
</feature>
<reference evidence="1" key="1">
    <citation type="journal article" date="2020" name="New Phytol.">
        <title>Comparative genomics reveals dynamic genome evolution in host specialist ectomycorrhizal fungi.</title>
        <authorList>
            <person name="Lofgren L.A."/>
            <person name="Nguyen N.H."/>
            <person name="Vilgalys R."/>
            <person name="Ruytinx J."/>
            <person name="Liao H.L."/>
            <person name="Branco S."/>
            <person name="Kuo A."/>
            <person name="LaButti K."/>
            <person name="Lipzen A."/>
            <person name="Andreopoulos W."/>
            <person name="Pangilinan J."/>
            <person name="Riley R."/>
            <person name="Hundley H."/>
            <person name="Na H."/>
            <person name="Barry K."/>
            <person name="Grigoriev I.V."/>
            <person name="Stajich J.E."/>
            <person name="Kennedy P.G."/>
        </authorList>
    </citation>
    <scope>NUCLEOTIDE SEQUENCE</scope>
    <source>
        <strain evidence="1">DOB743</strain>
    </source>
</reference>
<name>A0A9P6ZVB7_9AGAM</name>
<gene>
    <name evidence="1" type="ORF">EV702DRAFT_970293</name>
</gene>
<dbReference type="EMBL" id="JABBWD010000022">
    <property type="protein sequence ID" value="KAG1777186.1"/>
    <property type="molecule type" value="Genomic_DNA"/>
</dbReference>
<comment type="caution">
    <text evidence="1">The sequence shown here is derived from an EMBL/GenBank/DDBJ whole genome shotgun (WGS) entry which is preliminary data.</text>
</comment>
<evidence type="ECO:0000313" key="2">
    <source>
        <dbReference type="Proteomes" id="UP000714275"/>
    </source>
</evidence>
<dbReference type="OrthoDB" id="2637384at2759"/>
<proteinExistence type="predicted"/>
<accession>A0A9P6ZVB7</accession>
<protein>
    <submittedName>
        <fullName evidence="1">Uncharacterized protein</fullName>
    </submittedName>
</protein>
<sequence length="105" mass="12017">NSYVREALRLRAPVTWTMRIATKDDQISVAKPFLDQSGESRDSIKIRKHYHHTYPGHQMGGRCLLLQVRSLTGLNVERWQNPPEQVKEIQGLYSDVLTFLSGSHG</sequence>
<keyword evidence="2" id="KW-1185">Reference proteome</keyword>
<organism evidence="1 2">
    <name type="scientific">Suillus placidus</name>
    <dbReference type="NCBI Taxonomy" id="48579"/>
    <lineage>
        <taxon>Eukaryota</taxon>
        <taxon>Fungi</taxon>
        <taxon>Dikarya</taxon>
        <taxon>Basidiomycota</taxon>
        <taxon>Agaricomycotina</taxon>
        <taxon>Agaricomycetes</taxon>
        <taxon>Agaricomycetidae</taxon>
        <taxon>Boletales</taxon>
        <taxon>Suillineae</taxon>
        <taxon>Suillaceae</taxon>
        <taxon>Suillus</taxon>
    </lineage>
</organism>
<dbReference type="Proteomes" id="UP000714275">
    <property type="component" value="Unassembled WGS sequence"/>
</dbReference>
<evidence type="ECO:0000313" key="1">
    <source>
        <dbReference type="EMBL" id="KAG1777186.1"/>
    </source>
</evidence>
<dbReference type="AlphaFoldDB" id="A0A9P6ZVB7"/>